<protein>
    <recommendedName>
        <fullName evidence="3">SpoIIAA-like</fullName>
    </recommendedName>
</protein>
<dbReference type="RefSeq" id="WP_213237848.1">
    <property type="nucleotide sequence ID" value="NZ_JAHBCL010000029.1"/>
</dbReference>
<evidence type="ECO:0000313" key="2">
    <source>
        <dbReference type="Proteomes" id="UP000746471"/>
    </source>
</evidence>
<dbReference type="EMBL" id="JAHBCL010000029">
    <property type="protein sequence ID" value="MBS7527986.1"/>
    <property type="molecule type" value="Genomic_DNA"/>
</dbReference>
<reference evidence="1 2" key="1">
    <citation type="submission" date="2021-05" db="EMBL/GenBank/DDBJ databases">
        <title>Fusibacter ferrireducens sp. nov., an anaerobic, sulfur- and Fe-reducing bacterium isolated from the mangrove sediment.</title>
        <authorList>
            <person name="Qiu D."/>
        </authorList>
    </citation>
    <scope>NUCLEOTIDE SEQUENCE [LARGE SCALE GENOMIC DNA]</scope>
    <source>
        <strain evidence="1 2">DSM 12116</strain>
    </source>
</reference>
<evidence type="ECO:0000313" key="1">
    <source>
        <dbReference type="EMBL" id="MBS7527986.1"/>
    </source>
</evidence>
<name>A0ABS5PTU8_9FIRM</name>
<comment type="caution">
    <text evidence="1">The sequence shown here is derived from an EMBL/GenBank/DDBJ whole genome shotgun (WGS) entry which is preliminary data.</text>
</comment>
<accession>A0ABS5PTU8</accession>
<gene>
    <name evidence="1" type="ORF">KHM83_14975</name>
</gene>
<keyword evidence="2" id="KW-1185">Reference proteome</keyword>
<proteinExistence type="predicted"/>
<evidence type="ECO:0008006" key="3">
    <source>
        <dbReference type="Google" id="ProtNLM"/>
    </source>
</evidence>
<dbReference type="Proteomes" id="UP000746471">
    <property type="component" value="Unassembled WGS sequence"/>
</dbReference>
<organism evidence="1 2">
    <name type="scientific">Fusibacter paucivorans</name>
    <dbReference type="NCBI Taxonomy" id="76009"/>
    <lineage>
        <taxon>Bacteria</taxon>
        <taxon>Bacillati</taxon>
        <taxon>Bacillota</taxon>
        <taxon>Clostridia</taxon>
        <taxon>Eubacteriales</taxon>
        <taxon>Eubacteriales Family XII. Incertae Sedis</taxon>
        <taxon>Fusibacter</taxon>
    </lineage>
</organism>
<sequence>MERLKWETGKGYNVLKVDFSNLDQDALMDAFDATHHEIVNSGEDNIVVITNIENVMFDRKVTRLFEAMSTKHKPFISLSAFYRANLLQKMAIEAIGKLTEREFHIFRSEDELKVWMDEKLN</sequence>